<dbReference type="InterPro" id="IPR015421">
    <property type="entry name" value="PyrdxlP-dep_Trfase_major"/>
</dbReference>
<dbReference type="Gene3D" id="3.90.1150.10">
    <property type="entry name" value="Aspartate Aminotransferase, domain 1"/>
    <property type="match status" value="1"/>
</dbReference>
<dbReference type="InterPro" id="IPR051326">
    <property type="entry name" value="Kynurenine-oxoglutarate_AT"/>
</dbReference>
<dbReference type="EMBL" id="AP022870">
    <property type="protein sequence ID" value="BCB81432.1"/>
    <property type="molecule type" value="Genomic_DNA"/>
</dbReference>
<evidence type="ECO:0000256" key="2">
    <source>
        <dbReference type="ARBA" id="ARBA00007441"/>
    </source>
</evidence>
<dbReference type="GO" id="GO:0016212">
    <property type="term" value="F:kynurenine-oxoglutarate transaminase activity"/>
    <property type="evidence" value="ECO:0007669"/>
    <property type="project" value="TreeGrafter"/>
</dbReference>
<evidence type="ECO:0000256" key="3">
    <source>
        <dbReference type="ARBA" id="ARBA00022576"/>
    </source>
</evidence>
<accession>A0A6F8Y5P1</accession>
<dbReference type="GO" id="GO:0005737">
    <property type="term" value="C:cytoplasm"/>
    <property type="evidence" value="ECO:0007669"/>
    <property type="project" value="TreeGrafter"/>
</dbReference>
<feature type="domain" description="Aminotransferase class I/classII large" evidence="6">
    <location>
        <begin position="34"/>
        <end position="391"/>
    </location>
</feature>
<evidence type="ECO:0000256" key="1">
    <source>
        <dbReference type="ARBA" id="ARBA00001933"/>
    </source>
</evidence>
<gene>
    <name evidence="7" type="ORF">Pflav_078420</name>
</gene>
<keyword evidence="4 7" id="KW-0808">Transferase</keyword>
<dbReference type="AlphaFoldDB" id="A0A6F8Y5P1"/>
<organism evidence="7 8">
    <name type="scientific">Phytohabitans flavus</name>
    <dbReference type="NCBI Taxonomy" id="1076124"/>
    <lineage>
        <taxon>Bacteria</taxon>
        <taxon>Bacillati</taxon>
        <taxon>Actinomycetota</taxon>
        <taxon>Actinomycetes</taxon>
        <taxon>Micromonosporales</taxon>
        <taxon>Micromonosporaceae</taxon>
    </lineage>
</organism>
<reference evidence="7 8" key="2">
    <citation type="submission" date="2020-03" db="EMBL/GenBank/DDBJ databases">
        <authorList>
            <person name="Ichikawa N."/>
            <person name="Kimura A."/>
            <person name="Kitahashi Y."/>
            <person name="Uohara A."/>
        </authorList>
    </citation>
    <scope>NUCLEOTIDE SEQUENCE [LARGE SCALE GENOMIC DNA]</scope>
    <source>
        <strain evidence="7 8">NBRC 107702</strain>
    </source>
</reference>
<dbReference type="Pfam" id="PF00155">
    <property type="entry name" value="Aminotran_1_2"/>
    <property type="match status" value="1"/>
</dbReference>
<dbReference type="Gene3D" id="3.40.640.10">
    <property type="entry name" value="Type I PLP-dependent aspartate aminotransferase-like (Major domain)"/>
    <property type="match status" value="1"/>
</dbReference>
<evidence type="ECO:0000259" key="6">
    <source>
        <dbReference type="Pfam" id="PF00155"/>
    </source>
</evidence>
<keyword evidence="5" id="KW-0663">Pyridoxal phosphate</keyword>
<dbReference type="Proteomes" id="UP000502508">
    <property type="component" value="Chromosome"/>
</dbReference>
<name>A0A6F8Y5P1_9ACTN</name>
<dbReference type="CDD" id="cd00609">
    <property type="entry name" value="AAT_like"/>
    <property type="match status" value="1"/>
</dbReference>
<protein>
    <submittedName>
        <fullName evidence="7">Aminotransferase</fullName>
    </submittedName>
</protein>
<dbReference type="PANTHER" id="PTHR43807:SF20">
    <property type="entry name" value="FI04487P"/>
    <property type="match status" value="1"/>
</dbReference>
<dbReference type="GO" id="GO:0030170">
    <property type="term" value="F:pyridoxal phosphate binding"/>
    <property type="evidence" value="ECO:0007669"/>
    <property type="project" value="InterPro"/>
</dbReference>
<dbReference type="SUPFAM" id="SSF53383">
    <property type="entry name" value="PLP-dependent transferases"/>
    <property type="match status" value="1"/>
</dbReference>
<keyword evidence="3 7" id="KW-0032">Aminotransferase</keyword>
<sequence length="393" mass="42329">MTTIDSDPGVRRMRAFGTTIFAEMSALAVRHGAINLGQGFPDSDGPPEMLAAAAEALRTGQNQYPPGPGVPALRTAVAEHQRRFWGLEYDPDGEVLVTAGATEAIAATILGLCEAGDEVVCFEPYYDSYAASIALAGAVRRPVTLRPVAGDRRYGFDPAELRAAFGPRTRLVLLNSPHNPTGKVFTRAELTQIAELCQEHGAYAVTDEVYEHLVFSDAGDTHVPLATLPGMRERTVRISSAGKTFRCTGWKIGWASGPAALITAVTRVKQFLTYVNGGPFQPAVAVALGLPDSYYDELRTDLEARRDQLVAGLTDAGFGVLPSEGTYFVTTDITPLGGTDGMAFCRSLPERTGVVAVPTEVFYDDPEAGKRLVRFAFCKRAEIIDEAVRRLRA</sequence>
<comment type="cofactor">
    <cofactor evidence="1">
        <name>pyridoxal 5'-phosphate</name>
        <dbReference type="ChEBI" id="CHEBI:597326"/>
    </cofactor>
</comment>
<dbReference type="NCBIfam" id="NF005855">
    <property type="entry name" value="PRK07777.1"/>
    <property type="match status" value="1"/>
</dbReference>
<evidence type="ECO:0000313" key="8">
    <source>
        <dbReference type="Proteomes" id="UP000502508"/>
    </source>
</evidence>
<dbReference type="RefSeq" id="WP_173041290.1">
    <property type="nucleotide sequence ID" value="NZ_AP022870.1"/>
</dbReference>
<dbReference type="InterPro" id="IPR015424">
    <property type="entry name" value="PyrdxlP-dep_Trfase"/>
</dbReference>
<dbReference type="InterPro" id="IPR015422">
    <property type="entry name" value="PyrdxlP-dep_Trfase_small"/>
</dbReference>
<reference evidence="7 8" key="1">
    <citation type="submission" date="2020-03" db="EMBL/GenBank/DDBJ databases">
        <title>Whole genome shotgun sequence of Phytohabitans flavus NBRC 107702.</title>
        <authorList>
            <person name="Komaki H."/>
            <person name="Tamura T."/>
        </authorList>
    </citation>
    <scope>NUCLEOTIDE SEQUENCE [LARGE SCALE GENOMIC DNA]</scope>
    <source>
        <strain evidence="7 8">NBRC 107702</strain>
    </source>
</reference>
<evidence type="ECO:0000256" key="5">
    <source>
        <dbReference type="ARBA" id="ARBA00022898"/>
    </source>
</evidence>
<keyword evidence="8" id="KW-1185">Reference proteome</keyword>
<dbReference type="PANTHER" id="PTHR43807">
    <property type="entry name" value="FI04487P"/>
    <property type="match status" value="1"/>
</dbReference>
<dbReference type="InterPro" id="IPR004839">
    <property type="entry name" value="Aminotransferase_I/II_large"/>
</dbReference>
<proteinExistence type="inferred from homology"/>
<evidence type="ECO:0000256" key="4">
    <source>
        <dbReference type="ARBA" id="ARBA00022679"/>
    </source>
</evidence>
<comment type="similarity">
    <text evidence="2">Belongs to the class-I pyridoxal-phosphate-dependent aminotransferase family.</text>
</comment>
<evidence type="ECO:0000313" key="7">
    <source>
        <dbReference type="EMBL" id="BCB81432.1"/>
    </source>
</evidence>
<dbReference type="KEGG" id="pfla:Pflav_078420"/>
<dbReference type="FunFam" id="3.40.640.10:FF:000024">
    <property type="entry name" value="Kynurenine--oxoglutarate transaminase 3"/>
    <property type="match status" value="1"/>
</dbReference>